<evidence type="ECO:0000313" key="3">
    <source>
        <dbReference type="Proteomes" id="UP000475214"/>
    </source>
</evidence>
<dbReference type="Proteomes" id="UP000475214">
    <property type="component" value="Unassembled WGS sequence"/>
</dbReference>
<dbReference type="RefSeq" id="WP_163744249.1">
    <property type="nucleotide sequence ID" value="NZ_JAAGOA010000028.1"/>
</dbReference>
<evidence type="ECO:0000313" key="2">
    <source>
        <dbReference type="EMBL" id="NEE04064.1"/>
    </source>
</evidence>
<keyword evidence="2" id="KW-0378">Hydrolase</keyword>
<sequence length="181" mass="20227">MMVMPRGSHDWTVDDLKQLPDDGLRYELLDGMLLVSPAPRPVHQDAVHELIKVLDARLPAHLRAYFAPIDWQPDRRTSFQPDILVVRREDVGEENITAPLLLAVEVLSPSTRRKDQLLKFSKYAEAGVASYWIVDPEEPSLVAYDLAGDGYREVGRAKGTESITLGHPIPVTIVPDALVAR</sequence>
<accession>A0A6L9SHC8</accession>
<organism evidence="2 3">
    <name type="scientific">Phytoactinopolyspora halotolerans</name>
    <dbReference type="NCBI Taxonomy" id="1981512"/>
    <lineage>
        <taxon>Bacteria</taxon>
        <taxon>Bacillati</taxon>
        <taxon>Actinomycetota</taxon>
        <taxon>Actinomycetes</taxon>
        <taxon>Jiangellales</taxon>
        <taxon>Jiangellaceae</taxon>
        <taxon>Phytoactinopolyspora</taxon>
    </lineage>
</organism>
<dbReference type="SUPFAM" id="SSF52980">
    <property type="entry name" value="Restriction endonuclease-like"/>
    <property type="match status" value="1"/>
</dbReference>
<dbReference type="InterPro" id="IPR012296">
    <property type="entry name" value="Nuclease_put_TT1808"/>
</dbReference>
<dbReference type="AlphaFoldDB" id="A0A6L9SHC8"/>
<protein>
    <submittedName>
        <fullName evidence="2">Uma2 family endonuclease</fullName>
    </submittedName>
</protein>
<dbReference type="InterPro" id="IPR011335">
    <property type="entry name" value="Restrct_endonuc-II-like"/>
</dbReference>
<name>A0A6L9SHC8_9ACTN</name>
<dbReference type="GO" id="GO:0004519">
    <property type="term" value="F:endonuclease activity"/>
    <property type="evidence" value="ECO:0007669"/>
    <property type="project" value="UniProtKB-KW"/>
</dbReference>
<feature type="domain" description="Putative restriction endonuclease" evidence="1">
    <location>
        <begin position="14"/>
        <end position="170"/>
    </location>
</feature>
<dbReference type="Pfam" id="PF05685">
    <property type="entry name" value="Uma2"/>
    <property type="match status" value="1"/>
</dbReference>
<evidence type="ECO:0000259" key="1">
    <source>
        <dbReference type="Pfam" id="PF05685"/>
    </source>
</evidence>
<proteinExistence type="predicted"/>
<keyword evidence="2" id="KW-0540">Nuclease</keyword>
<dbReference type="PANTHER" id="PTHR35400">
    <property type="entry name" value="SLR1083 PROTEIN"/>
    <property type="match status" value="1"/>
</dbReference>
<dbReference type="InterPro" id="IPR008538">
    <property type="entry name" value="Uma2"/>
</dbReference>
<dbReference type="EMBL" id="JAAGOA010000028">
    <property type="protein sequence ID" value="NEE04064.1"/>
    <property type="molecule type" value="Genomic_DNA"/>
</dbReference>
<keyword evidence="2" id="KW-0255">Endonuclease</keyword>
<keyword evidence="3" id="KW-1185">Reference proteome</keyword>
<dbReference type="Gene3D" id="3.90.1570.10">
    <property type="entry name" value="tt1808, chain A"/>
    <property type="match status" value="1"/>
</dbReference>
<gene>
    <name evidence="2" type="ORF">G1H10_28235</name>
</gene>
<dbReference type="CDD" id="cd06260">
    <property type="entry name" value="DUF820-like"/>
    <property type="match status" value="1"/>
</dbReference>
<dbReference type="PANTHER" id="PTHR35400:SF3">
    <property type="entry name" value="SLL1072 PROTEIN"/>
    <property type="match status" value="1"/>
</dbReference>
<comment type="caution">
    <text evidence="2">The sequence shown here is derived from an EMBL/GenBank/DDBJ whole genome shotgun (WGS) entry which is preliminary data.</text>
</comment>
<reference evidence="2 3" key="1">
    <citation type="submission" date="2020-02" db="EMBL/GenBank/DDBJ databases">
        <authorList>
            <person name="Li X.-J."/>
            <person name="Han X.-M."/>
        </authorList>
    </citation>
    <scope>NUCLEOTIDE SEQUENCE [LARGE SCALE GENOMIC DNA]</scope>
    <source>
        <strain evidence="2 3">CCTCC AB 2017055</strain>
    </source>
</reference>